<sequence>MYGFLAKAALAVALAPAVLGHSWIEQLRNVNEQGQYVGEFGYPRGFKSKHDADYDGVKSMNFQLPQNDAGGPFIDEKTPLCHPNQRSAKQSEDKYPRLQATPGGFFAMRYSENGHVTKPDNQKGKPEKGGTVFVYGTTQPKEDEKLVEVLRWTKDGQGGDKRGLLLNMNDFDDGRCYEMNEQAESTDRQKATPNFAMGQASTDGPGNYPLFCETNAAVPKDATTGKPYTLYWVWQWNTVPGQDPGLPKGKDEYYSTCIDVDVVDTVAQDATAQLGLAQQDAMAMAVKDFASRTALITDAIKAEVGPVFSGSAPAPTVAPSAGASGPPAAIVTSKAPLSNSTGAAAAPIPTMTQLPGSPAAPVASPAPSGAPAPVAPGPGVPGPGGMTTVVQTVKVTVTAPAVTQTIAARAEHVVQHANGAKFRGRFALAA</sequence>
<evidence type="ECO:0000313" key="5">
    <source>
        <dbReference type="Proteomes" id="UP000481861"/>
    </source>
</evidence>
<accession>A0A7C8IJK5</accession>
<dbReference type="EMBL" id="JAADJZ010000004">
    <property type="protein sequence ID" value="KAF2875910.1"/>
    <property type="molecule type" value="Genomic_DNA"/>
</dbReference>
<feature type="signal peptide" evidence="2">
    <location>
        <begin position="1"/>
        <end position="20"/>
    </location>
</feature>
<name>A0A7C8IJK5_9PLEO</name>
<evidence type="ECO:0000256" key="1">
    <source>
        <dbReference type="SAM" id="MobiDB-lite"/>
    </source>
</evidence>
<feature type="compositionally biased region" description="Pro residues" evidence="1">
    <location>
        <begin position="368"/>
        <end position="381"/>
    </location>
</feature>
<feature type="domain" description="DUF7492" evidence="3">
    <location>
        <begin position="19"/>
        <end position="282"/>
    </location>
</feature>
<keyword evidence="2" id="KW-0732">Signal</keyword>
<reference evidence="4 5" key="1">
    <citation type="submission" date="2020-01" db="EMBL/GenBank/DDBJ databases">
        <authorList>
            <consortium name="DOE Joint Genome Institute"/>
            <person name="Haridas S."/>
            <person name="Albert R."/>
            <person name="Binder M."/>
            <person name="Bloem J."/>
            <person name="Labutti K."/>
            <person name="Salamov A."/>
            <person name="Andreopoulos B."/>
            <person name="Baker S.E."/>
            <person name="Barry K."/>
            <person name="Bills G."/>
            <person name="Bluhm B.H."/>
            <person name="Cannon C."/>
            <person name="Castanera R."/>
            <person name="Culley D.E."/>
            <person name="Daum C."/>
            <person name="Ezra D."/>
            <person name="Gonzalez J.B."/>
            <person name="Henrissat B."/>
            <person name="Kuo A."/>
            <person name="Liang C."/>
            <person name="Lipzen A."/>
            <person name="Lutzoni F."/>
            <person name="Magnuson J."/>
            <person name="Mondo S."/>
            <person name="Nolan M."/>
            <person name="Ohm R."/>
            <person name="Pangilinan J."/>
            <person name="Park H.-J.H."/>
            <person name="Ramirez L."/>
            <person name="Alfaro M."/>
            <person name="Sun H."/>
            <person name="Tritt A."/>
            <person name="Yoshinaga Y."/>
            <person name="Zwiers L.-H.L."/>
            <person name="Turgeon B.G."/>
            <person name="Goodwin S.B."/>
            <person name="Spatafora J.W."/>
            <person name="Crous P.W."/>
            <person name="Grigoriev I.V."/>
        </authorList>
    </citation>
    <scope>NUCLEOTIDE SEQUENCE [LARGE SCALE GENOMIC DNA]</scope>
    <source>
        <strain evidence="4 5">CBS 611.86</strain>
    </source>
</reference>
<comment type="caution">
    <text evidence="4">The sequence shown here is derived from an EMBL/GenBank/DDBJ whole genome shotgun (WGS) entry which is preliminary data.</text>
</comment>
<evidence type="ECO:0000259" key="3">
    <source>
        <dbReference type="Pfam" id="PF24320"/>
    </source>
</evidence>
<protein>
    <recommendedName>
        <fullName evidence="3">DUF7492 domain-containing protein</fullName>
    </recommendedName>
</protein>
<dbReference type="AlphaFoldDB" id="A0A7C8IJK5"/>
<feature type="compositionally biased region" description="Low complexity" evidence="1">
    <location>
        <begin position="355"/>
        <end position="367"/>
    </location>
</feature>
<keyword evidence="5" id="KW-1185">Reference proteome</keyword>
<evidence type="ECO:0000256" key="2">
    <source>
        <dbReference type="SAM" id="SignalP"/>
    </source>
</evidence>
<gene>
    <name evidence="4" type="ORF">BDV95DRAFT_484493</name>
</gene>
<organism evidence="4 5">
    <name type="scientific">Massariosphaeria phaeospora</name>
    <dbReference type="NCBI Taxonomy" id="100035"/>
    <lineage>
        <taxon>Eukaryota</taxon>
        <taxon>Fungi</taxon>
        <taxon>Dikarya</taxon>
        <taxon>Ascomycota</taxon>
        <taxon>Pezizomycotina</taxon>
        <taxon>Dothideomycetes</taxon>
        <taxon>Pleosporomycetidae</taxon>
        <taxon>Pleosporales</taxon>
        <taxon>Pleosporales incertae sedis</taxon>
        <taxon>Massariosphaeria</taxon>
    </lineage>
</organism>
<feature type="region of interest" description="Disordered" evidence="1">
    <location>
        <begin position="341"/>
        <end position="385"/>
    </location>
</feature>
<evidence type="ECO:0000313" key="4">
    <source>
        <dbReference type="EMBL" id="KAF2875910.1"/>
    </source>
</evidence>
<dbReference type="Proteomes" id="UP000481861">
    <property type="component" value="Unassembled WGS sequence"/>
</dbReference>
<proteinExistence type="predicted"/>
<dbReference type="InterPro" id="IPR055915">
    <property type="entry name" value="DUF7492"/>
</dbReference>
<feature type="chain" id="PRO_5028807237" description="DUF7492 domain-containing protein" evidence="2">
    <location>
        <begin position="21"/>
        <end position="430"/>
    </location>
</feature>
<dbReference type="Pfam" id="PF24320">
    <property type="entry name" value="DUF7492"/>
    <property type="match status" value="1"/>
</dbReference>
<dbReference type="OrthoDB" id="64281at2759"/>